<evidence type="ECO:0000256" key="1">
    <source>
        <dbReference type="SAM" id="Phobius"/>
    </source>
</evidence>
<gene>
    <name evidence="2" type="ORF">ACFSJ0_44440</name>
</gene>
<keyword evidence="1" id="KW-0812">Transmembrane</keyword>
<protein>
    <submittedName>
        <fullName evidence="2">Pentapeptide repeat-containing protein</fullName>
    </submittedName>
</protein>
<name>A0ABW4GPU9_9ACTN</name>
<keyword evidence="1" id="KW-0472">Membrane</keyword>
<dbReference type="InterPro" id="IPR051082">
    <property type="entry name" value="Pentapeptide-BTB/POZ_domain"/>
</dbReference>
<dbReference type="InterPro" id="IPR001646">
    <property type="entry name" value="5peptide_repeat"/>
</dbReference>
<sequence>MTWFRWRRDERATAPLSRAEFDTLPPKERAELHSVARNSRRQFVATLLQVATTIGVLGGLLLTAQGLAQTAKSIDASREELLIARKGLEVAQKGQVTDRFSKAVEQLGGKSMDVRIGGVYALDGIGRDVPAYRQTTVDVLASYVVGNGRTSTKKQFGQARDVQTMLTVLGRVRPVGAKDGWIDLSHARLGGATLQGAYLPRNRMFGTVLAEANLIEADLSDSLMPFADLSEAFLTKANLARTNFNLADLSKARMEDADLTGTIFFVTNLRGADLKGATLKDADFRRADLTGATGLPPTAQLKKIVQWDTHTKWP</sequence>
<evidence type="ECO:0000313" key="2">
    <source>
        <dbReference type="EMBL" id="MFD1544156.1"/>
    </source>
</evidence>
<reference evidence="3" key="1">
    <citation type="journal article" date="2019" name="Int. J. Syst. Evol. Microbiol.">
        <title>The Global Catalogue of Microorganisms (GCM) 10K type strain sequencing project: providing services to taxonomists for standard genome sequencing and annotation.</title>
        <authorList>
            <consortium name="The Broad Institute Genomics Platform"/>
            <consortium name="The Broad Institute Genome Sequencing Center for Infectious Disease"/>
            <person name="Wu L."/>
            <person name="Ma J."/>
        </authorList>
    </citation>
    <scope>NUCLEOTIDE SEQUENCE [LARGE SCALE GENOMIC DNA]</scope>
    <source>
        <strain evidence="3">CGMCC 1.15399</strain>
    </source>
</reference>
<organism evidence="2 3">
    <name type="scientific">Nonomuraea guangzhouensis</name>
    <dbReference type="NCBI Taxonomy" id="1291555"/>
    <lineage>
        <taxon>Bacteria</taxon>
        <taxon>Bacillati</taxon>
        <taxon>Actinomycetota</taxon>
        <taxon>Actinomycetes</taxon>
        <taxon>Streptosporangiales</taxon>
        <taxon>Streptosporangiaceae</taxon>
        <taxon>Nonomuraea</taxon>
    </lineage>
</organism>
<accession>A0ABW4GPU9</accession>
<dbReference type="Pfam" id="PF00805">
    <property type="entry name" value="Pentapeptide"/>
    <property type="match status" value="3"/>
</dbReference>
<dbReference type="EMBL" id="JBHUCM010000043">
    <property type="protein sequence ID" value="MFD1544156.1"/>
    <property type="molecule type" value="Genomic_DNA"/>
</dbReference>
<dbReference type="PANTHER" id="PTHR14136:SF17">
    <property type="entry name" value="BTB_POZ DOMAIN-CONTAINING PROTEIN KCTD9"/>
    <property type="match status" value="1"/>
</dbReference>
<dbReference type="Proteomes" id="UP001597097">
    <property type="component" value="Unassembled WGS sequence"/>
</dbReference>
<dbReference type="RefSeq" id="WP_219528325.1">
    <property type="nucleotide sequence ID" value="NZ_JAHKRM010000004.1"/>
</dbReference>
<keyword evidence="3" id="KW-1185">Reference proteome</keyword>
<feature type="transmembrane region" description="Helical" evidence="1">
    <location>
        <begin position="43"/>
        <end position="64"/>
    </location>
</feature>
<proteinExistence type="predicted"/>
<comment type="caution">
    <text evidence="2">The sequence shown here is derived from an EMBL/GenBank/DDBJ whole genome shotgun (WGS) entry which is preliminary data.</text>
</comment>
<dbReference type="PANTHER" id="PTHR14136">
    <property type="entry name" value="BTB_POZ DOMAIN-CONTAINING PROTEIN KCTD9"/>
    <property type="match status" value="1"/>
</dbReference>
<keyword evidence="1" id="KW-1133">Transmembrane helix</keyword>
<evidence type="ECO:0000313" key="3">
    <source>
        <dbReference type="Proteomes" id="UP001597097"/>
    </source>
</evidence>